<evidence type="ECO:0000256" key="1">
    <source>
        <dbReference type="ARBA" id="ARBA00006625"/>
    </source>
</evidence>
<dbReference type="PATRIC" id="fig|1218508.4.peg.337"/>
<dbReference type="HOGENOM" id="CLU_045206_1_0_9"/>
<evidence type="ECO:0000256" key="2">
    <source>
        <dbReference type="ARBA" id="ARBA00022801"/>
    </source>
</evidence>
<gene>
    <name evidence="4" type="ORF">JG29_03290</name>
</gene>
<keyword evidence="2 4" id="KW-0378">Hydrolase</keyword>
<dbReference type="OrthoDB" id="9794717at2"/>
<dbReference type="SUPFAM" id="SSF56235">
    <property type="entry name" value="N-terminal nucleophile aminohydrolases (Ntn hydrolases)"/>
    <property type="match status" value="1"/>
</dbReference>
<dbReference type="EMBL" id="JXBZ01000002">
    <property type="protein sequence ID" value="KJY51280.1"/>
    <property type="molecule type" value="Genomic_DNA"/>
</dbReference>
<feature type="domain" description="Choloylglycine hydrolase/NAAA C-terminal" evidence="3">
    <location>
        <begin position="2"/>
        <end position="318"/>
    </location>
</feature>
<name>A0A0F4KXZ0_9LACO</name>
<comment type="caution">
    <text evidence="4">The sequence shown here is derived from an EMBL/GenBank/DDBJ whole genome shotgun (WGS) entry which is preliminary data.</text>
</comment>
<dbReference type="InterPro" id="IPR052193">
    <property type="entry name" value="Peptidase_C59"/>
</dbReference>
<reference evidence="4 5" key="1">
    <citation type="submission" date="2014-12" db="EMBL/GenBank/DDBJ databases">
        <title>Comparative genomics of the lactic acid bacteria isolated from the honey bee gut.</title>
        <authorList>
            <person name="Ellegaard K.M."/>
            <person name="Tamarit D."/>
            <person name="Javelind E."/>
            <person name="Olofsson T."/>
            <person name="Andersson S.G."/>
            <person name="Vasquez A."/>
        </authorList>
    </citation>
    <scope>NUCLEOTIDE SEQUENCE [LARGE SCALE GENOMIC DNA]</scope>
    <source>
        <strain evidence="4 5">Hon2</strain>
    </source>
</reference>
<evidence type="ECO:0000313" key="5">
    <source>
        <dbReference type="Proteomes" id="UP000033695"/>
    </source>
</evidence>
<dbReference type="RefSeq" id="WP_045922221.1">
    <property type="nucleotide sequence ID" value="NZ_JAAEEA010000003.1"/>
</dbReference>
<dbReference type="Gene3D" id="3.60.60.10">
    <property type="entry name" value="Penicillin V Acylase, Chain A"/>
    <property type="match status" value="1"/>
</dbReference>
<dbReference type="InterPro" id="IPR029132">
    <property type="entry name" value="CBAH/NAAA_C"/>
</dbReference>
<evidence type="ECO:0000313" key="4">
    <source>
        <dbReference type="EMBL" id="KJY51280.1"/>
    </source>
</evidence>
<dbReference type="Pfam" id="PF02275">
    <property type="entry name" value="CBAH"/>
    <property type="match status" value="1"/>
</dbReference>
<comment type="similarity">
    <text evidence="1">Belongs to the peptidase C59 family.</text>
</comment>
<organism evidence="4 5">
    <name type="scientific">Bombilactobacillus mellis</name>
    <dbReference type="NCBI Taxonomy" id="1218508"/>
    <lineage>
        <taxon>Bacteria</taxon>
        <taxon>Bacillati</taxon>
        <taxon>Bacillota</taxon>
        <taxon>Bacilli</taxon>
        <taxon>Lactobacillales</taxon>
        <taxon>Lactobacillaceae</taxon>
        <taxon>Bombilactobacillus</taxon>
    </lineage>
</organism>
<sequence>MCTSIAIEAVNHDVFWGRTMDFTFDPFKPSADSKITAYPQGYTLKGLQQEWTTKYAFAGVNVNDSLFFNDGINSAGIVGDAQFLEEASWDTLDNLQQRSLKPIIGEEVVAYVLSNFGSIAEIKSAFTHFGQIKTNYPDWDDADTGIPTPIPMHYTFFDDAGNSVVLEPVNQGAFKIYESIGVMTNSPEYPWHLDNLRNYVQLTNHNLGQQQLNSQLNIKQIESGSGLLGLPGDYTAPSRFVRSTFLSNFLAPFKREQGICQLYNVFKAVTLPKGIEHVNAQSEKCDYTGYWSGYDLTQRTFYVQPEDCPTLTKFTLEKNIDSKITKAISHELLTK</sequence>
<dbReference type="PANTHER" id="PTHR35527:SF2">
    <property type="entry name" value="HYDROLASE"/>
    <property type="match status" value="1"/>
</dbReference>
<keyword evidence="5" id="KW-1185">Reference proteome</keyword>
<dbReference type="InterPro" id="IPR029055">
    <property type="entry name" value="Ntn_hydrolases_N"/>
</dbReference>
<evidence type="ECO:0000259" key="3">
    <source>
        <dbReference type="Pfam" id="PF02275"/>
    </source>
</evidence>
<dbReference type="Proteomes" id="UP000033695">
    <property type="component" value="Unassembled WGS sequence"/>
</dbReference>
<proteinExistence type="inferred from homology"/>
<dbReference type="PANTHER" id="PTHR35527">
    <property type="entry name" value="CHOLOYLGLYCINE HYDROLASE"/>
    <property type="match status" value="1"/>
</dbReference>
<accession>A0A0F4KXZ0</accession>
<dbReference type="AlphaFoldDB" id="A0A0F4KXZ0"/>
<protein>
    <submittedName>
        <fullName evidence="4">Linear amide C-N hydrolase, choloylglycine hydrolase family protein</fullName>
    </submittedName>
</protein>
<dbReference type="GO" id="GO:0016787">
    <property type="term" value="F:hydrolase activity"/>
    <property type="evidence" value="ECO:0007669"/>
    <property type="project" value="UniProtKB-KW"/>
</dbReference>